<gene>
    <name evidence="2" type="ORF">RRG08_016403</name>
</gene>
<evidence type="ECO:0000313" key="2">
    <source>
        <dbReference type="EMBL" id="KAK3737097.1"/>
    </source>
</evidence>
<keyword evidence="3" id="KW-1185">Reference proteome</keyword>
<protein>
    <submittedName>
        <fullName evidence="2">Uncharacterized protein</fullName>
    </submittedName>
</protein>
<sequence length="327" mass="36896">MSNTKCRFPMCVFLWTLTFFLCRATVDTLQFTLRKGVRISSGATEIRQMERAEMTLSLCAALCGVTCGTFHVSHTTGVCVTFTEKFFNKNVRLASDPGWTIGYNRFLVTDGDWVLAFRAQAGIEVRVYETWVSDGTHHDSHLGDSSDFPQACLRLVDYESCDRHFRSEILDSWGKILEVRFSFIKANAEVAYVVFNGTGTDRESWFRPTRILSSTWLPGVTTDSLTRPEIKGYCSSSASTCRRFKLYGPVTGCATEWAYTLTIDAPYDKCADDASWPHAGNPEKDFPIFLYSASGRGGLGSDKEYPFMQRADVMAVWVKFAWPRARM</sequence>
<feature type="chain" id="PRO_5041977456" evidence="1">
    <location>
        <begin position="25"/>
        <end position="327"/>
    </location>
</feature>
<reference evidence="2" key="1">
    <citation type="journal article" date="2023" name="G3 (Bethesda)">
        <title>A reference genome for the long-term kleptoplast-retaining sea slug Elysia crispata morphotype clarki.</title>
        <authorList>
            <person name="Eastman K.E."/>
            <person name="Pendleton A.L."/>
            <person name="Shaikh M.A."/>
            <person name="Suttiyut T."/>
            <person name="Ogas R."/>
            <person name="Tomko P."/>
            <person name="Gavelis G."/>
            <person name="Widhalm J.R."/>
            <person name="Wisecaver J.H."/>
        </authorList>
    </citation>
    <scope>NUCLEOTIDE SEQUENCE</scope>
    <source>
        <strain evidence="2">ECLA1</strain>
    </source>
</reference>
<keyword evidence="1" id="KW-0732">Signal</keyword>
<comment type="caution">
    <text evidence="2">The sequence shown here is derived from an EMBL/GenBank/DDBJ whole genome shotgun (WGS) entry which is preliminary data.</text>
</comment>
<organism evidence="2 3">
    <name type="scientific">Elysia crispata</name>
    <name type="common">lettuce slug</name>
    <dbReference type="NCBI Taxonomy" id="231223"/>
    <lineage>
        <taxon>Eukaryota</taxon>
        <taxon>Metazoa</taxon>
        <taxon>Spiralia</taxon>
        <taxon>Lophotrochozoa</taxon>
        <taxon>Mollusca</taxon>
        <taxon>Gastropoda</taxon>
        <taxon>Heterobranchia</taxon>
        <taxon>Euthyneura</taxon>
        <taxon>Panpulmonata</taxon>
        <taxon>Sacoglossa</taxon>
        <taxon>Placobranchoidea</taxon>
        <taxon>Plakobranchidae</taxon>
        <taxon>Elysia</taxon>
    </lineage>
</organism>
<evidence type="ECO:0000256" key="1">
    <source>
        <dbReference type="SAM" id="SignalP"/>
    </source>
</evidence>
<dbReference type="Proteomes" id="UP001283361">
    <property type="component" value="Unassembled WGS sequence"/>
</dbReference>
<accession>A0AAE0Y9J4</accession>
<dbReference type="EMBL" id="JAWDGP010006665">
    <property type="protein sequence ID" value="KAK3737097.1"/>
    <property type="molecule type" value="Genomic_DNA"/>
</dbReference>
<feature type="signal peptide" evidence="1">
    <location>
        <begin position="1"/>
        <end position="24"/>
    </location>
</feature>
<name>A0AAE0Y9J4_9GAST</name>
<evidence type="ECO:0000313" key="3">
    <source>
        <dbReference type="Proteomes" id="UP001283361"/>
    </source>
</evidence>
<dbReference type="AlphaFoldDB" id="A0AAE0Y9J4"/>
<proteinExistence type="predicted"/>